<proteinExistence type="predicted"/>
<dbReference type="EMBL" id="BARS01038978">
    <property type="protein sequence ID" value="GAG14686.1"/>
    <property type="molecule type" value="Genomic_DNA"/>
</dbReference>
<gene>
    <name evidence="1" type="ORF">S01H1_59585</name>
</gene>
<sequence>MLTDKDKCDLYRYISDRIRDAESDCTRHQLIVGCNKNLLRFIIEHPDVCAAEIDDFFKRSVDVTVQEMNRLHQKGML</sequence>
<accession>X0WPR4</accession>
<evidence type="ECO:0000313" key="1">
    <source>
        <dbReference type="EMBL" id="GAG14686.1"/>
    </source>
</evidence>
<name>X0WPR4_9ZZZZ</name>
<reference evidence="1" key="1">
    <citation type="journal article" date="2014" name="Front. Microbiol.">
        <title>High frequency of phylogenetically diverse reductive dehalogenase-homologous genes in deep subseafloor sedimentary metagenomes.</title>
        <authorList>
            <person name="Kawai M."/>
            <person name="Futagami T."/>
            <person name="Toyoda A."/>
            <person name="Takaki Y."/>
            <person name="Nishi S."/>
            <person name="Hori S."/>
            <person name="Arai W."/>
            <person name="Tsubouchi T."/>
            <person name="Morono Y."/>
            <person name="Uchiyama I."/>
            <person name="Ito T."/>
            <person name="Fujiyama A."/>
            <person name="Inagaki F."/>
            <person name="Takami H."/>
        </authorList>
    </citation>
    <scope>NUCLEOTIDE SEQUENCE</scope>
    <source>
        <strain evidence="1">Expedition CK06-06</strain>
    </source>
</reference>
<comment type="caution">
    <text evidence="1">The sequence shown here is derived from an EMBL/GenBank/DDBJ whole genome shotgun (WGS) entry which is preliminary data.</text>
</comment>
<organism evidence="1">
    <name type="scientific">marine sediment metagenome</name>
    <dbReference type="NCBI Taxonomy" id="412755"/>
    <lineage>
        <taxon>unclassified sequences</taxon>
        <taxon>metagenomes</taxon>
        <taxon>ecological metagenomes</taxon>
    </lineage>
</organism>
<protein>
    <submittedName>
        <fullName evidence="1">Uncharacterized protein</fullName>
    </submittedName>
</protein>
<dbReference type="AlphaFoldDB" id="X0WPR4"/>